<dbReference type="AlphaFoldDB" id="A6J4U2"/>
<dbReference type="EMBL" id="CH473975">
    <property type="protein sequence ID" value="EDL95615.1"/>
    <property type="molecule type" value="Genomic_DNA"/>
</dbReference>
<protein>
    <submittedName>
        <fullName evidence="1">RCG58139</fullName>
    </submittedName>
</protein>
<evidence type="ECO:0000313" key="2">
    <source>
        <dbReference type="Proteomes" id="UP000234681"/>
    </source>
</evidence>
<name>A6J4U2_RAT</name>
<proteinExistence type="predicted"/>
<sequence>MGGRCSCEVLPVDFQIKASKGEEAKSSKVASRKKSTSLARGLNFKKKWLRHSAVVSVEHPNEEVSSTLLENK</sequence>
<gene>
    <name evidence="1" type="ORF">rCG_58139</name>
</gene>
<organism evidence="1 2">
    <name type="scientific">Rattus norvegicus</name>
    <name type="common">Rat</name>
    <dbReference type="NCBI Taxonomy" id="10116"/>
    <lineage>
        <taxon>Eukaryota</taxon>
        <taxon>Metazoa</taxon>
        <taxon>Chordata</taxon>
        <taxon>Craniata</taxon>
        <taxon>Vertebrata</taxon>
        <taxon>Euteleostomi</taxon>
        <taxon>Mammalia</taxon>
        <taxon>Eutheria</taxon>
        <taxon>Euarchontoglires</taxon>
        <taxon>Glires</taxon>
        <taxon>Rodentia</taxon>
        <taxon>Myomorpha</taxon>
        <taxon>Muroidea</taxon>
        <taxon>Muridae</taxon>
        <taxon>Murinae</taxon>
        <taxon>Rattus</taxon>
    </lineage>
</organism>
<evidence type="ECO:0000313" key="1">
    <source>
        <dbReference type="EMBL" id="EDL95615.1"/>
    </source>
</evidence>
<accession>A6J4U2</accession>
<dbReference type="Proteomes" id="UP000234681">
    <property type="component" value="Chromosome 8"/>
</dbReference>
<reference evidence="2" key="1">
    <citation type="submission" date="2005-09" db="EMBL/GenBank/DDBJ databases">
        <authorList>
            <person name="Mural R.J."/>
            <person name="Li P.W."/>
            <person name="Adams M.D."/>
            <person name="Amanatides P.G."/>
            <person name="Baden-Tillson H."/>
            <person name="Barnstead M."/>
            <person name="Chin S.H."/>
            <person name="Dew I."/>
            <person name="Evans C.A."/>
            <person name="Ferriera S."/>
            <person name="Flanigan M."/>
            <person name="Fosler C."/>
            <person name="Glodek A."/>
            <person name="Gu Z."/>
            <person name="Holt R.A."/>
            <person name="Jennings D."/>
            <person name="Kraft C.L."/>
            <person name="Lu F."/>
            <person name="Nguyen T."/>
            <person name="Nusskern D.R."/>
            <person name="Pfannkoch C.M."/>
            <person name="Sitter C."/>
            <person name="Sutton G.G."/>
            <person name="Venter J.C."/>
            <person name="Wang Z."/>
            <person name="Woodage T."/>
            <person name="Zheng X.H."/>
            <person name="Zhong F."/>
        </authorList>
    </citation>
    <scope>NUCLEOTIDE SEQUENCE [LARGE SCALE GENOMIC DNA]</scope>
    <source>
        <strain>BN</strain>
        <strain evidence="2">Sprague-Dawley</strain>
    </source>
</reference>